<dbReference type="InterPro" id="IPR032305">
    <property type="entry name" value="GTP-bd_M"/>
</dbReference>
<protein>
    <recommendedName>
        <fullName evidence="6">GTPase HflX</fullName>
    </recommendedName>
    <alternativeName>
        <fullName evidence="6">GTP-binding protein HflX</fullName>
    </alternativeName>
</protein>
<keyword evidence="3 6" id="KW-0547">Nucleotide-binding</keyword>
<dbReference type="InterPro" id="IPR042108">
    <property type="entry name" value="GTPase_HflX_N_sf"/>
</dbReference>
<keyword evidence="2 8" id="KW-0479">Metal-binding</keyword>
<feature type="binding site" evidence="7">
    <location>
        <begin position="247"/>
        <end position="250"/>
    </location>
    <ligand>
        <name>GTP</name>
        <dbReference type="ChEBI" id="CHEBI:37565"/>
    </ligand>
</feature>
<dbReference type="GO" id="GO:0046872">
    <property type="term" value="F:metal ion binding"/>
    <property type="evidence" value="ECO:0007669"/>
    <property type="project" value="UniProtKB-KW"/>
</dbReference>
<dbReference type="AlphaFoldDB" id="W0RNL2"/>
<evidence type="ECO:0000256" key="5">
    <source>
        <dbReference type="ARBA" id="ARBA00023134"/>
    </source>
</evidence>
<dbReference type="PATRIC" id="fig|861299.3.peg.3558"/>
<dbReference type="SUPFAM" id="SSF52540">
    <property type="entry name" value="P-loop containing nucleoside triphosphate hydrolases"/>
    <property type="match status" value="1"/>
</dbReference>
<dbReference type="GO" id="GO:0005737">
    <property type="term" value="C:cytoplasm"/>
    <property type="evidence" value="ECO:0007669"/>
    <property type="project" value="UniProtKB-SubCell"/>
</dbReference>
<dbReference type="CDD" id="cd01878">
    <property type="entry name" value="HflX"/>
    <property type="match status" value="1"/>
</dbReference>
<dbReference type="Pfam" id="PF13167">
    <property type="entry name" value="GTP-bdg_N"/>
    <property type="match status" value="1"/>
</dbReference>
<dbReference type="PIRSF" id="PIRSF006809">
    <property type="entry name" value="GTP-binding_hflX_prd"/>
    <property type="match status" value="1"/>
</dbReference>
<evidence type="ECO:0000256" key="7">
    <source>
        <dbReference type="PIRSR" id="PIRSR006809-1"/>
    </source>
</evidence>
<organism evidence="10 11">
    <name type="scientific">Gemmatirosa kalamazoonensis</name>
    <dbReference type="NCBI Taxonomy" id="861299"/>
    <lineage>
        <taxon>Bacteria</taxon>
        <taxon>Pseudomonadati</taxon>
        <taxon>Gemmatimonadota</taxon>
        <taxon>Gemmatimonadia</taxon>
        <taxon>Gemmatimonadales</taxon>
        <taxon>Gemmatimonadaceae</taxon>
        <taxon>Gemmatirosa</taxon>
    </lineage>
</organism>
<dbReference type="PANTHER" id="PTHR10229">
    <property type="entry name" value="GTP-BINDING PROTEIN HFLX"/>
    <property type="match status" value="1"/>
</dbReference>
<gene>
    <name evidence="6" type="primary">hflX</name>
    <name evidence="10" type="ORF">J421_3506</name>
</gene>
<feature type="binding site" evidence="8">
    <location>
        <position position="206"/>
    </location>
    <ligand>
        <name>Mg(2+)</name>
        <dbReference type="ChEBI" id="CHEBI:18420"/>
    </ligand>
</feature>
<evidence type="ECO:0000256" key="3">
    <source>
        <dbReference type="ARBA" id="ARBA00022741"/>
    </source>
</evidence>
<dbReference type="Gene3D" id="3.40.50.300">
    <property type="entry name" value="P-loop containing nucleotide triphosphate hydrolases"/>
    <property type="match status" value="1"/>
</dbReference>
<feature type="binding site" evidence="8">
    <location>
        <position position="227"/>
    </location>
    <ligand>
        <name>Mg(2+)</name>
        <dbReference type="ChEBI" id="CHEBI:18420"/>
    </ligand>
</feature>
<dbReference type="RefSeq" id="WP_236646268.1">
    <property type="nucleotide sequence ID" value="NZ_CP007128.1"/>
</dbReference>
<dbReference type="KEGG" id="gba:J421_3506"/>
<dbReference type="InterPro" id="IPR030394">
    <property type="entry name" value="G_HFLX_dom"/>
</dbReference>
<evidence type="ECO:0000256" key="1">
    <source>
        <dbReference type="ARBA" id="ARBA00022490"/>
    </source>
</evidence>
<dbReference type="NCBIfam" id="TIGR03156">
    <property type="entry name" value="GTP_HflX"/>
    <property type="match status" value="1"/>
</dbReference>
<dbReference type="PANTHER" id="PTHR10229:SF0">
    <property type="entry name" value="GTP-BINDING PROTEIN 6-RELATED"/>
    <property type="match status" value="1"/>
</dbReference>
<keyword evidence="5 6" id="KW-0342">GTP-binding</keyword>
<accession>W0RNL2</accession>
<comment type="similarity">
    <text evidence="6">Belongs to the TRAFAC class OBG-HflX-like GTPase superfamily. HflX GTPase family.</text>
</comment>
<dbReference type="Gene3D" id="3.40.50.11060">
    <property type="entry name" value="GTPase HflX, N-terminal domain"/>
    <property type="match status" value="1"/>
</dbReference>
<comment type="subcellular location">
    <subcellularLocation>
        <location evidence="6">Cytoplasm</location>
    </subcellularLocation>
    <text evidence="6">May associate with membranes.</text>
</comment>
<name>W0RNL2_9BACT</name>
<dbReference type="FunCoup" id="W0RNL2">
    <property type="interactions" value="415"/>
</dbReference>
<dbReference type="Proteomes" id="UP000019151">
    <property type="component" value="Chromosome"/>
</dbReference>
<evidence type="ECO:0000259" key="9">
    <source>
        <dbReference type="PROSITE" id="PS51705"/>
    </source>
</evidence>
<keyword evidence="11" id="KW-1185">Reference proteome</keyword>
<feature type="binding site" evidence="7">
    <location>
        <begin position="313"/>
        <end position="316"/>
    </location>
    <ligand>
        <name>GTP</name>
        <dbReference type="ChEBI" id="CHEBI:37565"/>
    </ligand>
</feature>
<dbReference type="GO" id="GO:0043022">
    <property type="term" value="F:ribosome binding"/>
    <property type="evidence" value="ECO:0007669"/>
    <property type="project" value="TreeGrafter"/>
</dbReference>
<sequence length="421" mass="47296">MERALLVGAPLKRSNDRHQVGEHLEELARLADTAGAEVVDTLTQQIDRPHPATYLGTGKLDELRQRAGDRGASLVIFDDELSPAQGRNIEQTVGVRVMDRAELILDIFATRARTNEAKMQVELAQLEYMLPRLTRMWTHLEKTRGGIGMRGPGETQLETDRRLINHRIKVLKERLQDVLRSREVQRASRRREFRAALVGYTNAGKSSILRALSGARDVFVENRLFATLDPLTREARVGEHTSVLVTDTVGFIRKLPHHLVASFRATLEETREADLLLHVIDVSHPAWEEQRQVVEEVLADIGVQDTPVLYVFNKIDAVDPAMLDALRERARNEKLPAVFVSAVTSDGLEPLARALADRARRERPIVELRIPASDGKMLATIHRDGEVLEQRVDGDALVVRARVTDALARRLTRDSETVPPD</sequence>
<dbReference type="GO" id="GO:0005525">
    <property type="term" value="F:GTP binding"/>
    <property type="evidence" value="ECO:0007669"/>
    <property type="project" value="UniProtKB-UniRule"/>
</dbReference>
<dbReference type="FunFam" id="3.40.50.11060:FF:000001">
    <property type="entry name" value="GTPase HflX"/>
    <property type="match status" value="1"/>
</dbReference>
<comment type="cofactor">
    <cofactor evidence="8">
        <name>Mg(2+)</name>
        <dbReference type="ChEBI" id="CHEBI:18420"/>
    </cofactor>
</comment>
<reference evidence="10 11" key="1">
    <citation type="journal article" date="2014" name="Genome Announc.">
        <title>Genome Sequence and Methylome of Soil Bacterium Gemmatirosa kalamazoonensis KBS708T, a Member of the Rarely Cultivated Gemmatimonadetes Phylum.</title>
        <authorList>
            <person name="Debruyn J.M."/>
            <person name="Radosevich M."/>
            <person name="Wommack K.E."/>
            <person name="Polson S.W."/>
            <person name="Hauser L.J."/>
            <person name="Fawaz M.N."/>
            <person name="Korlach J."/>
            <person name="Tsai Y.C."/>
        </authorList>
    </citation>
    <scope>NUCLEOTIDE SEQUENCE [LARGE SCALE GENOMIC DNA]</scope>
    <source>
        <strain evidence="10 11">KBS708</strain>
    </source>
</reference>
<dbReference type="InterPro" id="IPR027417">
    <property type="entry name" value="P-loop_NTPase"/>
</dbReference>
<dbReference type="Pfam" id="PF01926">
    <property type="entry name" value="MMR_HSR1"/>
    <property type="match status" value="1"/>
</dbReference>
<evidence type="ECO:0000313" key="11">
    <source>
        <dbReference type="Proteomes" id="UP000019151"/>
    </source>
</evidence>
<evidence type="ECO:0000256" key="8">
    <source>
        <dbReference type="PIRSR" id="PIRSR006809-2"/>
    </source>
</evidence>
<keyword evidence="1 6" id="KW-0963">Cytoplasm</keyword>
<comment type="subunit">
    <text evidence="6">Monomer. Associates with the 50S ribosomal subunit.</text>
</comment>
<dbReference type="InterPro" id="IPR006073">
    <property type="entry name" value="GTP-bd"/>
</dbReference>
<dbReference type="InterPro" id="IPR025121">
    <property type="entry name" value="GTPase_HflX_N"/>
</dbReference>
<feature type="binding site" evidence="7">
    <location>
        <begin position="199"/>
        <end position="206"/>
    </location>
    <ligand>
        <name>GTP</name>
        <dbReference type="ChEBI" id="CHEBI:37565"/>
    </ligand>
</feature>
<evidence type="ECO:0000256" key="4">
    <source>
        <dbReference type="ARBA" id="ARBA00022842"/>
    </source>
</evidence>
<comment type="function">
    <text evidence="6">GTPase that associates with the 50S ribosomal subunit and may have a role during protein synthesis or ribosome biogenesis.</text>
</comment>
<dbReference type="PROSITE" id="PS51705">
    <property type="entry name" value="G_HFLX"/>
    <property type="match status" value="1"/>
</dbReference>
<dbReference type="GO" id="GO:0003924">
    <property type="term" value="F:GTPase activity"/>
    <property type="evidence" value="ECO:0007669"/>
    <property type="project" value="UniProtKB-UniRule"/>
</dbReference>
<dbReference type="STRING" id="861299.J421_3506"/>
<dbReference type="HAMAP" id="MF_00900">
    <property type="entry name" value="GTPase_HflX"/>
    <property type="match status" value="1"/>
</dbReference>
<dbReference type="HOGENOM" id="CLU_019597_2_1_0"/>
<evidence type="ECO:0000256" key="6">
    <source>
        <dbReference type="HAMAP-Rule" id="MF_00900"/>
    </source>
</evidence>
<feature type="binding site" evidence="7">
    <location>
        <begin position="225"/>
        <end position="229"/>
    </location>
    <ligand>
        <name>GTP</name>
        <dbReference type="ChEBI" id="CHEBI:37565"/>
    </ligand>
</feature>
<proteinExistence type="inferred from homology"/>
<dbReference type="Gene3D" id="6.10.250.2860">
    <property type="match status" value="1"/>
</dbReference>
<evidence type="ECO:0000313" key="10">
    <source>
        <dbReference type="EMBL" id="AHG91043.1"/>
    </source>
</evidence>
<dbReference type="PRINTS" id="PR00326">
    <property type="entry name" value="GTP1OBG"/>
</dbReference>
<dbReference type="InParanoid" id="W0RNL2"/>
<feature type="domain" description="Hflx-type G" evidence="9">
    <location>
        <begin position="193"/>
        <end position="363"/>
    </location>
</feature>
<dbReference type="Pfam" id="PF16360">
    <property type="entry name" value="GTP-bdg_M"/>
    <property type="match status" value="1"/>
</dbReference>
<keyword evidence="4 8" id="KW-0460">Magnesium</keyword>
<dbReference type="EMBL" id="CP007128">
    <property type="protein sequence ID" value="AHG91043.1"/>
    <property type="molecule type" value="Genomic_DNA"/>
</dbReference>
<dbReference type="InterPro" id="IPR016496">
    <property type="entry name" value="GTPase_HflX"/>
</dbReference>
<dbReference type="eggNOG" id="COG2262">
    <property type="taxonomic scope" value="Bacteria"/>
</dbReference>
<evidence type="ECO:0000256" key="2">
    <source>
        <dbReference type="ARBA" id="ARBA00022723"/>
    </source>
</evidence>